<gene>
    <name evidence="4" type="primary">LOC113930808</name>
</gene>
<dbReference type="InterPro" id="IPR036465">
    <property type="entry name" value="vWFA_dom_sf"/>
</dbReference>
<dbReference type="CDD" id="cd00198">
    <property type="entry name" value="vWFA"/>
    <property type="match status" value="1"/>
</dbReference>
<dbReference type="Proteomes" id="UP000515165">
    <property type="component" value="Chromosome X"/>
</dbReference>
<feature type="domain" description="VWFA" evidence="2">
    <location>
        <begin position="3"/>
        <end position="227"/>
    </location>
</feature>
<dbReference type="GO" id="GO:0032039">
    <property type="term" value="C:integrator complex"/>
    <property type="evidence" value="ECO:0007669"/>
    <property type="project" value="TreeGrafter"/>
</dbReference>
<dbReference type="AlphaFoldDB" id="A0A6P9F7S8"/>
<dbReference type="PANTHER" id="PTHR12957">
    <property type="entry name" value="DEAD/H BOX POLYPEPTIDE 26/DICE1-RELATED"/>
    <property type="match status" value="1"/>
</dbReference>
<dbReference type="InterPro" id="IPR002035">
    <property type="entry name" value="VWF_A"/>
</dbReference>
<feature type="region of interest" description="Disordered" evidence="1">
    <location>
        <begin position="606"/>
        <end position="625"/>
    </location>
</feature>
<dbReference type="GO" id="GO:0034472">
    <property type="term" value="P:snRNA 3'-end processing"/>
    <property type="evidence" value="ECO:0007669"/>
    <property type="project" value="TreeGrafter"/>
</dbReference>
<dbReference type="FunFam" id="3.40.50.410:FF:000010">
    <property type="entry name" value="Integrator complex subunit 6 like"/>
    <property type="match status" value="1"/>
</dbReference>
<proteinExistence type="predicted"/>
<evidence type="ECO:0000313" key="4">
    <source>
        <dbReference type="RefSeq" id="XP_035581506.1"/>
    </source>
</evidence>
<evidence type="ECO:0000259" key="2">
    <source>
        <dbReference type="PROSITE" id="PS50234"/>
    </source>
</evidence>
<dbReference type="Pfam" id="PF13519">
    <property type="entry name" value="VWA_2"/>
    <property type="match status" value="1"/>
</dbReference>
<dbReference type="SUPFAM" id="SSF53300">
    <property type="entry name" value="vWA-like"/>
    <property type="match status" value="1"/>
</dbReference>
<name>A0A6P9F7S8_ZALCA</name>
<evidence type="ECO:0000256" key="1">
    <source>
        <dbReference type="SAM" id="MobiDB-lite"/>
    </source>
</evidence>
<keyword evidence="3" id="KW-1185">Reference proteome</keyword>
<accession>A0A6P9F7S8</accession>
<reference evidence="4" key="1">
    <citation type="submission" date="2025-08" db="UniProtKB">
        <authorList>
            <consortium name="RefSeq"/>
        </authorList>
    </citation>
    <scope>IDENTIFICATION</scope>
    <source>
        <tissue evidence="4">Blood</tissue>
    </source>
</reference>
<dbReference type="Gene3D" id="3.40.50.410">
    <property type="entry name" value="von Willebrand factor, type A domain"/>
    <property type="match status" value="1"/>
</dbReference>
<dbReference type="GeneID" id="113930808"/>
<dbReference type="PANTHER" id="PTHR12957:SF22">
    <property type="entry name" value="INTEGRATOR COMPLEX SUBUNIT 6-LIKE"/>
    <property type="match status" value="1"/>
</dbReference>
<dbReference type="RefSeq" id="XP_035581506.1">
    <property type="nucleotide sequence ID" value="XM_035725613.1"/>
</dbReference>
<dbReference type="InterPro" id="IPR057413">
    <property type="entry name" value="Beta-barrel_INTS6"/>
</dbReference>
<sequence>MPILLFLIDTSASMNQRTDLGTSYLDIAKGAVELFLKLRARDPASRGDRYMLVTYDEAPYCIKAGWKENHATFMSELKNLQASGLTTLGQALRSSFDLLNLNRLISGIDNYGQGRNPFFLEPSILITITDGNKLTSTAGVQEELHLPLNSPLPGSELTKEPFRWDQRLFALVLRLPGLASTEPEQLGSVPTDESAITQMCEVTGGRSYCVRTQRMLNQCLESLVQKIQSGVVINFEKTGPDPLPVGEDGLMDSSRPGNSFAAQPWHSCHKLIYVRPNSKTGVPVGHWPIPESFWPDQNLPSLPPRTSHPVVRFSCVDCEPMVIDKLPFDKYELEPSPLTQYILERKSPHTCWQVFVTSSGKYNELGYPFGYLKASTTLTCVNLFVMPYNYPVLLPLLDDLFKVHKLKPNLKWRQAFDSYLKTLPPYYLLTKLESERILASVGKKPPQEIGIKVKNHSGGGVSLTHSKNFRKLLKEIIGESAPRLTELNTKEFAGFQLGLLNKDLKPQTYRNAYDIPRRGLLDQLTRMRSNLLKTHKFIVGQDEDSLHSVPVAQMGNYQEYLKTLASPLREIDPDQPKRLHTFGNPFKQDKKGMMIDEADEFVAGPQNKVKRPGEASSPLSPKRRRNVTVIPEVHEEKMENGQIPPDGFLSKSAPPELMNMAGDGIPHNQLDSLSDDFASLRKDGLIHKPGTNALTGGSKNGSVSVEDRKVSVTSALGTVPNTLQITPAMAQGINADIKHQLMKEVRKFGRKYERIFILLEEVQGPLAVKKQFVEFTIKEAARFKRRVLIQYLEKVLEKIDSHHHLNNVNHINSRSLC</sequence>
<dbReference type="InterPro" id="IPR029307">
    <property type="entry name" value="INT_SG_DDX_CT_C"/>
</dbReference>
<dbReference type="PROSITE" id="PS50234">
    <property type="entry name" value="VWFA"/>
    <property type="match status" value="1"/>
</dbReference>
<dbReference type="Pfam" id="PF25462">
    <property type="entry name" value="Beta-barrel_INTS6"/>
    <property type="match status" value="1"/>
</dbReference>
<evidence type="ECO:0000313" key="3">
    <source>
        <dbReference type="Proteomes" id="UP000515165"/>
    </source>
</evidence>
<dbReference type="Pfam" id="PF15300">
    <property type="entry name" value="INT_SG_DDX_CT_C"/>
    <property type="match status" value="1"/>
</dbReference>
<protein>
    <submittedName>
        <fullName evidence="4">Integrator complex subunit 6-like isoform X9</fullName>
    </submittedName>
</protein>
<organism evidence="3 4">
    <name type="scientific">Zalophus californianus</name>
    <name type="common">California sealion</name>
    <dbReference type="NCBI Taxonomy" id="9704"/>
    <lineage>
        <taxon>Eukaryota</taxon>
        <taxon>Metazoa</taxon>
        <taxon>Chordata</taxon>
        <taxon>Craniata</taxon>
        <taxon>Vertebrata</taxon>
        <taxon>Euteleostomi</taxon>
        <taxon>Mammalia</taxon>
        <taxon>Eutheria</taxon>
        <taxon>Laurasiatheria</taxon>
        <taxon>Carnivora</taxon>
        <taxon>Caniformia</taxon>
        <taxon>Pinnipedia</taxon>
        <taxon>Otariidae</taxon>
        <taxon>Zalophus</taxon>
    </lineage>
</organism>
<dbReference type="InterPro" id="IPR051113">
    <property type="entry name" value="Integrator_subunit6"/>
</dbReference>